<evidence type="ECO:0000256" key="2">
    <source>
        <dbReference type="ARBA" id="ARBA00008300"/>
    </source>
</evidence>
<dbReference type="GO" id="GO:0019915">
    <property type="term" value="P:lipid storage"/>
    <property type="evidence" value="ECO:0007669"/>
    <property type="project" value="InterPro"/>
</dbReference>
<dbReference type="Pfam" id="PF10230">
    <property type="entry name" value="LIDHydrolase"/>
    <property type="match status" value="1"/>
</dbReference>
<keyword evidence="3" id="KW-0551">Lipid droplet</keyword>
<evidence type="ECO:0000256" key="4">
    <source>
        <dbReference type="ARBA" id="ARBA00022801"/>
    </source>
</evidence>
<dbReference type="EMBL" id="CCYA01000272">
    <property type="protein sequence ID" value="CEH15714.1"/>
    <property type="molecule type" value="Genomic_DNA"/>
</dbReference>
<feature type="region of interest" description="Disordered" evidence="5">
    <location>
        <begin position="311"/>
        <end position="341"/>
    </location>
</feature>
<keyword evidence="4" id="KW-0378">Hydrolase</keyword>
<comment type="subcellular location">
    <subcellularLocation>
        <location evidence="1">Lipid droplet</location>
    </subcellularLocation>
</comment>
<evidence type="ECO:0000313" key="8">
    <source>
        <dbReference type="EMBL" id="CEH15714.1"/>
    </source>
</evidence>
<evidence type="ECO:0000256" key="5">
    <source>
        <dbReference type="SAM" id="MobiDB-lite"/>
    </source>
</evidence>
<dbReference type="SUPFAM" id="SSF53474">
    <property type="entry name" value="alpha/beta-Hydrolases"/>
    <property type="match status" value="1"/>
</dbReference>
<name>A0A0N7LA64_9BASI</name>
<dbReference type="AlphaFoldDB" id="A0A0N7LA64"/>
<evidence type="ECO:0000256" key="7">
    <source>
        <dbReference type="SAM" id="SignalP"/>
    </source>
</evidence>
<keyword evidence="7" id="KW-0732">Signal</keyword>
<reference evidence="9" key="1">
    <citation type="submission" date="2014-09" db="EMBL/GenBank/DDBJ databases">
        <authorList>
            <person name="Sharma Rahul"/>
            <person name="Thines Marco"/>
        </authorList>
    </citation>
    <scope>NUCLEOTIDE SEQUENCE [LARGE SCALE GENOMIC DNA]</scope>
</reference>
<dbReference type="Proteomes" id="UP000054845">
    <property type="component" value="Unassembled WGS sequence"/>
</dbReference>
<evidence type="ECO:0000256" key="6">
    <source>
        <dbReference type="SAM" id="Phobius"/>
    </source>
</evidence>
<feature type="transmembrane region" description="Helical" evidence="6">
    <location>
        <begin position="175"/>
        <end position="196"/>
    </location>
</feature>
<dbReference type="InterPro" id="IPR019363">
    <property type="entry name" value="LDAH"/>
</dbReference>
<dbReference type="OrthoDB" id="448051at2759"/>
<keyword evidence="6" id="KW-0812">Transmembrane</keyword>
<comment type="similarity">
    <text evidence="2">Belongs to the AB hydrolase superfamily. LDAH family.</text>
</comment>
<dbReference type="GO" id="GO:0016298">
    <property type="term" value="F:lipase activity"/>
    <property type="evidence" value="ECO:0007669"/>
    <property type="project" value="InterPro"/>
</dbReference>
<organism evidence="8 9">
    <name type="scientific">Ceraceosorus bombacis</name>
    <dbReference type="NCBI Taxonomy" id="401625"/>
    <lineage>
        <taxon>Eukaryota</taxon>
        <taxon>Fungi</taxon>
        <taxon>Dikarya</taxon>
        <taxon>Basidiomycota</taxon>
        <taxon>Ustilaginomycotina</taxon>
        <taxon>Exobasidiomycetes</taxon>
        <taxon>Ceraceosorales</taxon>
        <taxon>Ceraceosoraceae</taxon>
        <taxon>Ceraceosorus</taxon>
    </lineage>
</organism>
<evidence type="ECO:0000256" key="1">
    <source>
        <dbReference type="ARBA" id="ARBA00004502"/>
    </source>
</evidence>
<keyword evidence="6" id="KW-1133">Transmembrane helix</keyword>
<evidence type="ECO:0000256" key="3">
    <source>
        <dbReference type="ARBA" id="ARBA00022677"/>
    </source>
</evidence>
<feature type="chain" id="PRO_5013311715" evidence="7">
    <location>
        <begin position="16"/>
        <end position="461"/>
    </location>
</feature>
<evidence type="ECO:0000313" key="9">
    <source>
        <dbReference type="Proteomes" id="UP000054845"/>
    </source>
</evidence>
<keyword evidence="9" id="KW-1185">Reference proteome</keyword>
<accession>A0A0N7LA64</accession>
<dbReference type="GO" id="GO:0005811">
    <property type="term" value="C:lipid droplet"/>
    <property type="evidence" value="ECO:0007669"/>
    <property type="project" value="UniProtKB-SubCell"/>
</dbReference>
<dbReference type="PANTHER" id="PTHR13390">
    <property type="entry name" value="LIPASE"/>
    <property type="match status" value="1"/>
</dbReference>
<proteinExistence type="inferred from homology"/>
<feature type="region of interest" description="Disordered" evidence="5">
    <location>
        <begin position="359"/>
        <end position="378"/>
    </location>
</feature>
<feature type="signal peptide" evidence="7">
    <location>
        <begin position="1"/>
        <end position="15"/>
    </location>
</feature>
<keyword evidence="6" id="KW-0472">Membrane</keyword>
<sequence>MAVALLAAFTPPLRATFASAPALVWPSRAGGPPKIVLLFIPGNPGLAEYYTPYLSALSSAPALQGKIEIICVSHLGHAAPSPTPTTLRAQVAHKLLAIDAARAAYPAQRIHGREERPRFVLGGHSVGAYIALECLKERRHVVDSVHMLFPTVSWIGKTPNARKLAPLFHPIVPAFFLPLPLLVLSLLPFALLLPLIRLLTRQNFEAAKTTTNFLVTPGAVRSAVNMAGEEMREIRKLRDETIKAVREIGSGEGKVRAYWARGEEDGWAPSWIRKQVESALTLSPLTAPPSDMPAPSLKKFRTFSISALRSRRQAHHAAKASKPPPVTPPRLNSRAPRRRPSLIGARAVRSIDGSISIEAPDDSSATEYAGASTDDETVTLSHNTPKTAARALDSGSAVIESPEVELDLNTALAGSAKNVASHPLPAFTSAVCNIGMPHAFCLDHSEHMARITAAWLAQDHL</sequence>
<dbReference type="PANTHER" id="PTHR13390:SF0">
    <property type="entry name" value="LIPID DROPLET-ASSOCIATED HYDROLASE"/>
    <property type="match status" value="1"/>
</dbReference>
<dbReference type="InterPro" id="IPR029058">
    <property type="entry name" value="AB_hydrolase_fold"/>
</dbReference>
<dbReference type="Gene3D" id="3.40.50.1820">
    <property type="entry name" value="alpha/beta hydrolase"/>
    <property type="match status" value="1"/>
</dbReference>
<protein>
    <submittedName>
        <fullName evidence="8">Uncharacterized conserved protein</fullName>
    </submittedName>
</protein>